<evidence type="ECO:0000313" key="2">
    <source>
        <dbReference type="EMBL" id="KAH8036964.1"/>
    </source>
</evidence>
<sequence>MKTDRRREEPLPPGAGGNVKREKKKRNTTGERKKNKQNGRASRKSQQRLSSSGSCALSLSLLLARNVLGTVACWQLARSAGVSCLDPAGVWRTCDSASRASGSEEDNEMRGCFCRRLRAVTVAARERGRSCMTGRKKKTEATKSQRLGAVCEEREKQRLRPARSERTL</sequence>
<dbReference type="EMBL" id="JABSTU010000002">
    <property type="protein sequence ID" value="KAH8036964.1"/>
    <property type="molecule type" value="Genomic_DNA"/>
</dbReference>
<reference evidence="2" key="1">
    <citation type="journal article" date="2020" name="Cell">
        <title>Large-Scale Comparative Analyses of Tick Genomes Elucidate Their Genetic Diversity and Vector Capacities.</title>
        <authorList>
            <consortium name="Tick Genome and Microbiome Consortium (TIGMIC)"/>
            <person name="Jia N."/>
            <person name="Wang J."/>
            <person name="Shi W."/>
            <person name="Du L."/>
            <person name="Sun Y."/>
            <person name="Zhan W."/>
            <person name="Jiang J.F."/>
            <person name="Wang Q."/>
            <person name="Zhang B."/>
            <person name="Ji P."/>
            <person name="Bell-Sakyi L."/>
            <person name="Cui X.M."/>
            <person name="Yuan T.T."/>
            <person name="Jiang B.G."/>
            <person name="Yang W.F."/>
            <person name="Lam T.T."/>
            <person name="Chang Q.C."/>
            <person name="Ding S.J."/>
            <person name="Wang X.J."/>
            <person name="Zhu J.G."/>
            <person name="Ruan X.D."/>
            <person name="Zhao L."/>
            <person name="Wei J.T."/>
            <person name="Ye R.Z."/>
            <person name="Que T.C."/>
            <person name="Du C.H."/>
            <person name="Zhou Y.H."/>
            <person name="Cheng J.X."/>
            <person name="Dai P.F."/>
            <person name="Guo W.B."/>
            <person name="Han X.H."/>
            <person name="Huang E.J."/>
            <person name="Li L.F."/>
            <person name="Wei W."/>
            <person name="Gao Y.C."/>
            <person name="Liu J.Z."/>
            <person name="Shao H.Z."/>
            <person name="Wang X."/>
            <person name="Wang C.C."/>
            <person name="Yang T.C."/>
            <person name="Huo Q.B."/>
            <person name="Li W."/>
            <person name="Chen H.Y."/>
            <person name="Chen S.E."/>
            <person name="Zhou L.G."/>
            <person name="Ni X.B."/>
            <person name="Tian J.H."/>
            <person name="Sheng Y."/>
            <person name="Liu T."/>
            <person name="Pan Y.S."/>
            <person name="Xia L.Y."/>
            <person name="Li J."/>
            <person name="Zhao F."/>
            <person name="Cao W.C."/>
        </authorList>
    </citation>
    <scope>NUCLEOTIDE SEQUENCE</scope>
    <source>
        <strain evidence="2">Rmic-2018</strain>
    </source>
</reference>
<feature type="region of interest" description="Disordered" evidence="1">
    <location>
        <begin position="1"/>
        <end position="49"/>
    </location>
</feature>
<dbReference type="Proteomes" id="UP000821866">
    <property type="component" value="Chromosome 10"/>
</dbReference>
<name>A0A9J6ERZ3_RHIMP</name>
<evidence type="ECO:0000313" key="3">
    <source>
        <dbReference type="Proteomes" id="UP000821866"/>
    </source>
</evidence>
<organism evidence="2 3">
    <name type="scientific">Rhipicephalus microplus</name>
    <name type="common">Cattle tick</name>
    <name type="synonym">Boophilus microplus</name>
    <dbReference type="NCBI Taxonomy" id="6941"/>
    <lineage>
        <taxon>Eukaryota</taxon>
        <taxon>Metazoa</taxon>
        <taxon>Ecdysozoa</taxon>
        <taxon>Arthropoda</taxon>
        <taxon>Chelicerata</taxon>
        <taxon>Arachnida</taxon>
        <taxon>Acari</taxon>
        <taxon>Parasitiformes</taxon>
        <taxon>Ixodida</taxon>
        <taxon>Ixodoidea</taxon>
        <taxon>Ixodidae</taxon>
        <taxon>Rhipicephalinae</taxon>
        <taxon>Rhipicephalus</taxon>
        <taxon>Boophilus</taxon>
    </lineage>
</organism>
<protein>
    <submittedName>
        <fullName evidence="2">Uncharacterized protein</fullName>
    </submittedName>
</protein>
<accession>A0A9J6ERZ3</accession>
<evidence type="ECO:0000256" key="1">
    <source>
        <dbReference type="SAM" id="MobiDB-lite"/>
    </source>
</evidence>
<gene>
    <name evidence="2" type="ORF">HPB51_007633</name>
</gene>
<proteinExistence type="predicted"/>
<feature type="compositionally biased region" description="Basic and acidic residues" evidence="1">
    <location>
        <begin position="1"/>
        <end position="10"/>
    </location>
</feature>
<keyword evidence="3" id="KW-1185">Reference proteome</keyword>
<reference evidence="2" key="2">
    <citation type="submission" date="2021-09" db="EMBL/GenBank/DDBJ databases">
        <authorList>
            <person name="Jia N."/>
            <person name="Wang J."/>
            <person name="Shi W."/>
            <person name="Du L."/>
            <person name="Sun Y."/>
            <person name="Zhan W."/>
            <person name="Jiang J."/>
            <person name="Wang Q."/>
            <person name="Zhang B."/>
            <person name="Ji P."/>
            <person name="Sakyi L.B."/>
            <person name="Cui X."/>
            <person name="Yuan T."/>
            <person name="Jiang B."/>
            <person name="Yang W."/>
            <person name="Lam T.T.-Y."/>
            <person name="Chang Q."/>
            <person name="Ding S."/>
            <person name="Wang X."/>
            <person name="Zhu J."/>
            <person name="Ruan X."/>
            <person name="Zhao L."/>
            <person name="Wei J."/>
            <person name="Que T."/>
            <person name="Du C."/>
            <person name="Cheng J."/>
            <person name="Dai P."/>
            <person name="Han X."/>
            <person name="Huang E."/>
            <person name="Gao Y."/>
            <person name="Liu J."/>
            <person name="Shao H."/>
            <person name="Ye R."/>
            <person name="Li L."/>
            <person name="Wei W."/>
            <person name="Wang X."/>
            <person name="Wang C."/>
            <person name="Huo Q."/>
            <person name="Li W."/>
            <person name="Guo W."/>
            <person name="Chen H."/>
            <person name="Chen S."/>
            <person name="Zhou L."/>
            <person name="Zhou L."/>
            <person name="Ni X."/>
            <person name="Tian J."/>
            <person name="Zhou Y."/>
            <person name="Sheng Y."/>
            <person name="Liu T."/>
            <person name="Pan Y."/>
            <person name="Xia L."/>
            <person name="Li J."/>
            <person name="Zhao F."/>
            <person name="Cao W."/>
        </authorList>
    </citation>
    <scope>NUCLEOTIDE SEQUENCE</scope>
    <source>
        <strain evidence="2">Rmic-2018</strain>
        <tissue evidence="2">Larvae</tissue>
    </source>
</reference>
<comment type="caution">
    <text evidence="2">The sequence shown here is derived from an EMBL/GenBank/DDBJ whole genome shotgun (WGS) entry which is preliminary data.</text>
</comment>
<dbReference type="AlphaFoldDB" id="A0A9J6ERZ3"/>
<feature type="compositionally biased region" description="Basic residues" evidence="1">
    <location>
        <begin position="21"/>
        <end position="46"/>
    </location>
</feature>